<gene>
    <name evidence="1" type="ORF">SAMN05216554_4468</name>
</gene>
<accession>A0A1H3TU23</accession>
<dbReference type="InterPro" id="IPR029032">
    <property type="entry name" value="AhpD-like"/>
</dbReference>
<name>A0A1H3TU23_9MICO</name>
<evidence type="ECO:0000313" key="2">
    <source>
        <dbReference type="Proteomes" id="UP000198891"/>
    </source>
</evidence>
<reference evidence="1 2" key="1">
    <citation type="submission" date="2016-10" db="EMBL/GenBank/DDBJ databases">
        <authorList>
            <person name="de Groot N.N."/>
        </authorList>
    </citation>
    <scope>NUCLEOTIDE SEQUENCE [LARGE SCALE GENOMIC DNA]</scope>
    <source>
        <strain evidence="1 2">CGMCC 4.3491</strain>
    </source>
</reference>
<dbReference type="Proteomes" id="UP000198891">
    <property type="component" value="Unassembled WGS sequence"/>
</dbReference>
<dbReference type="RefSeq" id="WP_092557972.1">
    <property type="nucleotide sequence ID" value="NZ_FNPZ01000007.1"/>
</dbReference>
<proteinExistence type="predicted"/>
<keyword evidence="1" id="KW-0560">Oxidoreductase</keyword>
<sequence>MSIITTIPDSEATGLVAEQYESDRRALGYVPSHTRVMSVNPEAAAAWEGLVRAIVASLGLRRYELITLAAARGTRSRHCRLAHGNRALALGLFDETDLVRIASESSADELSEAGLSDAEIAMMAFAEKVSTDAASMTDADSLALRAHGFTDREIVDIALAAAVRNYYGKALQALAVEVDVPPTLSEPVREALVRGL</sequence>
<dbReference type="EMBL" id="FNPZ01000007">
    <property type="protein sequence ID" value="SDZ53165.1"/>
    <property type="molecule type" value="Genomic_DNA"/>
</dbReference>
<dbReference type="GO" id="GO:0004601">
    <property type="term" value="F:peroxidase activity"/>
    <property type="evidence" value="ECO:0007669"/>
    <property type="project" value="UniProtKB-KW"/>
</dbReference>
<dbReference type="PANTHER" id="PTHR35446:SF2">
    <property type="entry name" value="CARBOXYMUCONOLACTONE DECARBOXYLASE-LIKE DOMAIN-CONTAINING PROTEIN"/>
    <property type="match status" value="1"/>
</dbReference>
<organism evidence="1 2">
    <name type="scientific">Herbiconiux ginsengi</name>
    <dbReference type="NCBI Taxonomy" id="381665"/>
    <lineage>
        <taxon>Bacteria</taxon>
        <taxon>Bacillati</taxon>
        <taxon>Actinomycetota</taxon>
        <taxon>Actinomycetes</taxon>
        <taxon>Micrococcales</taxon>
        <taxon>Microbacteriaceae</taxon>
        <taxon>Herbiconiux</taxon>
    </lineage>
</organism>
<protein>
    <submittedName>
        <fullName evidence="1">Uncharacterized peroxidase-related enzyme</fullName>
    </submittedName>
</protein>
<dbReference type="OrthoDB" id="153253at2"/>
<dbReference type="Gene3D" id="1.20.1290.10">
    <property type="entry name" value="AhpD-like"/>
    <property type="match status" value="1"/>
</dbReference>
<dbReference type="AlphaFoldDB" id="A0A1H3TU23"/>
<keyword evidence="2" id="KW-1185">Reference proteome</keyword>
<dbReference type="SUPFAM" id="SSF69118">
    <property type="entry name" value="AhpD-like"/>
    <property type="match status" value="1"/>
</dbReference>
<dbReference type="PANTHER" id="PTHR35446">
    <property type="entry name" value="SI:CH211-175M2.5"/>
    <property type="match status" value="1"/>
</dbReference>
<dbReference type="STRING" id="381665.SAMN05216554_4468"/>
<keyword evidence="1" id="KW-0575">Peroxidase</keyword>
<evidence type="ECO:0000313" key="1">
    <source>
        <dbReference type="EMBL" id="SDZ53165.1"/>
    </source>
</evidence>